<sequence length="377" mass="42775">MPPCPFDLVRDTPFGSYTASATKLTGGMINYVWRLTNALGDTIIVKYAEDSIAVNPEIKFSAERMDFEVRGLSLFNPPASDALLAISELGKPLALTPLVRIPKLLYYDRSIPFLVLEDIGIHKGFEDWFMAEDSGAEDLDYVCAKVGEWLAHLHGFGYNNLGNLEEHFVNKPARELLSGLMYDMTAKDIERHTEFEDKKELADRIMQMKAELRQGKFGDSRTLLFGDMWPGSVLFDVERRVVNLLDFEFIDVGLVYGDIGHFVAHLLPLHFLRNKSYDPNTDPCPHSVVAFLSSYKKTMESYPDAYRAVTKDAVRHSTMFMGIEIARDVLTGNWCRCSEKAEPKKEEPLTCECAEILLKLARKYIYNPSDSLFNILN</sequence>
<gene>
    <name evidence="2" type="ORF">GGI19_003929</name>
</gene>
<organism evidence="2 3">
    <name type="scientific">Coemansia pectinata</name>
    <dbReference type="NCBI Taxonomy" id="1052879"/>
    <lineage>
        <taxon>Eukaryota</taxon>
        <taxon>Fungi</taxon>
        <taxon>Fungi incertae sedis</taxon>
        <taxon>Zoopagomycota</taxon>
        <taxon>Kickxellomycotina</taxon>
        <taxon>Kickxellomycetes</taxon>
        <taxon>Kickxellales</taxon>
        <taxon>Kickxellaceae</taxon>
        <taxon>Coemansia</taxon>
    </lineage>
</organism>
<evidence type="ECO:0000313" key="3">
    <source>
        <dbReference type="Proteomes" id="UP001140011"/>
    </source>
</evidence>
<dbReference type="OrthoDB" id="266334at2759"/>
<evidence type="ECO:0000259" key="1">
    <source>
        <dbReference type="Pfam" id="PF01636"/>
    </source>
</evidence>
<proteinExistence type="predicted"/>
<keyword evidence="3" id="KW-1185">Reference proteome</keyword>
<comment type="caution">
    <text evidence="2">The sequence shown here is derived from an EMBL/GenBank/DDBJ whole genome shotgun (WGS) entry which is preliminary data.</text>
</comment>
<dbReference type="InterPro" id="IPR002575">
    <property type="entry name" value="Aminoglycoside_PTrfase"/>
</dbReference>
<evidence type="ECO:0000313" key="2">
    <source>
        <dbReference type="EMBL" id="KAJ2752284.1"/>
    </source>
</evidence>
<dbReference type="Pfam" id="PF01636">
    <property type="entry name" value="APH"/>
    <property type="match status" value="1"/>
</dbReference>
<accession>A0A9W8GYP4</accession>
<feature type="domain" description="Aminoglycoside phosphotransferase" evidence="1">
    <location>
        <begin position="24"/>
        <end position="265"/>
    </location>
</feature>
<dbReference type="Gene3D" id="3.90.1200.10">
    <property type="match status" value="1"/>
</dbReference>
<dbReference type="Proteomes" id="UP001140011">
    <property type="component" value="Unassembled WGS sequence"/>
</dbReference>
<name>A0A9W8GYP4_9FUNG</name>
<dbReference type="EMBL" id="JANBUH010000301">
    <property type="protein sequence ID" value="KAJ2752284.1"/>
    <property type="molecule type" value="Genomic_DNA"/>
</dbReference>
<dbReference type="AlphaFoldDB" id="A0A9W8GYP4"/>
<dbReference type="SUPFAM" id="SSF56112">
    <property type="entry name" value="Protein kinase-like (PK-like)"/>
    <property type="match status" value="1"/>
</dbReference>
<reference evidence="2" key="1">
    <citation type="submission" date="2022-07" db="EMBL/GenBank/DDBJ databases">
        <title>Phylogenomic reconstructions and comparative analyses of Kickxellomycotina fungi.</title>
        <authorList>
            <person name="Reynolds N.K."/>
            <person name="Stajich J.E."/>
            <person name="Barry K."/>
            <person name="Grigoriev I.V."/>
            <person name="Crous P."/>
            <person name="Smith M.E."/>
        </authorList>
    </citation>
    <scope>NUCLEOTIDE SEQUENCE</scope>
    <source>
        <strain evidence="2">BCRC 34297</strain>
    </source>
</reference>
<protein>
    <recommendedName>
        <fullName evidence="1">Aminoglycoside phosphotransferase domain-containing protein</fullName>
    </recommendedName>
</protein>
<dbReference type="InterPro" id="IPR011009">
    <property type="entry name" value="Kinase-like_dom_sf"/>
</dbReference>
<dbReference type="Gene3D" id="3.30.200.20">
    <property type="entry name" value="Phosphorylase Kinase, domain 1"/>
    <property type="match status" value="1"/>
</dbReference>